<evidence type="ECO:0000256" key="3">
    <source>
        <dbReference type="ARBA" id="ARBA00022692"/>
    </source>
</evidence>
<name>J9H935_9ZZZZ</name>
<keyword evidence="5 6" id="KW-0472">Membrane</keyword>
<keyword evidence="2" id="KW-1003">Cell membrane</keyword>
<dbReference type="PANTHER" id="PTHR30572:SF18">
    <property type="entry name" value="ABC-TYPE MACROLIDE FAMILY EXPORT SYSTEM PERMEASE COMPONENT 2"/>
    <property type="match status" value="1"/>
</dbReference>
<feature type="transmembrane region" description="Helical" evidence="6">
    <location>
        <begin position="700"/>
        <end position="721"/>
    </location>
</feature>
<feature type="domain" description="ABC3 transporter permease C-terminal" evidence="7">
    <location>
        <begin position="280"/>
        <end position="394"/>
    </location>
</feature>
<dbReference type="PANTHER" id="PTHR30572">
    <property type="entry name" value="MEMBRANE COMPONENT OF TRANSPORTER-RELATED"/>
    <property type="match status" value="1"/>
</dbReference>
<keyword evidence="4 6" id="KW-1133">Transmembrane helix</keyword>
<comment type="subcellular location">
    <subcellularLocation>
        <location evidence="1">Cell membrane</location>
        <topology evidence="1">Multi-pass membrane protein</topology>
    </subcellularLocation>
</comment>
<dbReference type="AlphaFoldDB" id="J9H935"/>
<comment type="caution">
    <text evidence="9">The sequence shown here is derived from an EMBL/GenBank/DDBJ whole genome shotgun (WGS) entry which is preliminary data.</text>
</comment>
<feature type="domain" description="ABC3 transporter permease C-terminal" evidence="7">
    <location>
        <begin position="649"/>
        <end position="762"/>
    </location>
</feature>
<dbReference type="GO" id="GO:0005886">
    <property type="term" value="C:plasma membrane"/>
    <property type="evidence" value="ECO:0007669"/>
    <property type="project" value="UniProtKB-SubCell"/>
</dbReference>
<feature type="transmembrane region" description="Helical" evidence="6">
    <location>
        <begin position="277"/>
        <end position="301"/>
    </location>
</feature>
<evidence type="ECO:0000259" key="8">
    <source>
        <dbReference type="Pfam" id="PF12704"/>
    </source>
</evidence>
<evidence type="ECO:0000256" key="4">
    <source>
        <dbReference type="ARBA" id="ARBA00022989"/>
    </source>
</evidence>
<feature type="domain" description="MacB-like periplasmic core" evidence="8">
    <location>
        <begin position="459"/>
        <end position="585"/>
    </location>
</feature>
<feature type="domain" description="MacB-like periplasmic core" evidence="8">
    <location>
        <begin position="22"/>
        <end position="240"/>
    </location>
</feature>
<feature type="transmembrane region" description="Helical" evidence="6">
    <location>
        <begin position="322"/>
        <end position="348"/>
    </location>
</feature>
<proteinExistence type="predicted"/>
<dbReference type="EMBL" id="AMCI01000008">
    <property type="protein sequence ID" value="EJX10990.1"/>
    <property type="molecule type" value="Genomic_DNA"/>
</dbReference>
<reference evidence="9" key="1">
    <citation type="journal article" date="2012" name="PLoS ONE">
        <title>Gene sets for utilization of primary and secondary nutrition supplies in the distal gut of endangered iberian lynx.</title>
        <authorList>
            <person name="Alcaide M."/>
            <person name="Messina E."/>
            <person name="Richter M."/>
            <person name="Bargiela R."/>
            <person name="Peplies J."/>
            <person name="Huws S.A."/>
            <person name="Newbold C.J."/>
            <person name="Golyshin P.N."/>
            <person name="Simon M.A."/>
            <person name="Lopez G."/>
            <person name="Yakimov M.M."/>
            <person name="Ferrer M."/>
        </authorList>
    </citation>
    <scope>NUCLEOTIDE SEQUENCE</scope>
</reference>
<dbReference type="InterPro" id="IPR003838">
    <property type="entry name" value="ABC3_permease_C"/>
</dbReference>
<feature type="transmembrane region" description="Helical" evidence="6">
    <location>
        <begin position="733"/>
        <end position="752"/>
    </location>
</feature>
<feature type="transmembrane region" description="Helical" evidence="6">
    <location>
        <begin position="646"/>
        <end position="666"/>
    </location>
</feature>
<gene>
    <name evidence="9" type="ORF">EVA_00339</name>
</gene>
<dbReference type="Pfam" id="PF02687">
    <property type="entry name" value="FtsX"/>
    <property type="match status" value="2"/>
</dbReference>
<organism evidence="9">
    <name type="scientific">gut metagenome</name>
    <dbReference type="NCBI Taxonomy" id="749906"/>
    <lineage>
        <taxon>unclassified sequences</taxon>
        <taxon>metagenomes</taxon>
        <taxon>organismal metagenomes</taxon>
    </lineage>
</organism>
<evidence type="ECO:0000256" key="1">
    <source>
        <dbReference type="ARBA" id="ARBA00004651"/>
    </source>
</evidence>
<dbReference type="GO" id="GO:0022857">
    <property type="term" value="F:transmembrane transporter activity"/>
    <property type="evidence" value="ECO:0007669"/>
    <property type="project" value="TreeGrafter"/>
</dbReference>
<dbReference type="Pfam" id="PF12704">
    <property type="entry name" value="MacB_PCD"/>
    <property type="match status" value="2"/>
</dbReference>
<dbReference type="InterPro" id="IPR050250">
    <property type="entry name" value="Macrolide_Exporter_MacB"/>
</dbReference>
<protein>
    <submittedName>
        <fullName evidence="9">Membrane protein containing DUF214</fullName>
    </submittedName>
</protein>
<evidence type="ECO:0000256" key="5">
    <source>
        <dbReference type="ARBA" id="ARBA00023136"/>
    </source>
</evidence>
<dbReference type="InterPro" id="IPR025857">
    <property type="entry name" value="MacB_PCD"/>
</dbReference>
<evidence type="ECO:0000256" key="2">
    <source>
        <dbReference type="ARBA" id="ARBA00022475"/>
    </source>
</evidence>
<evidence type="ECO:0000259" key="7">
    <source>
        <dbReference type="Pfam" id="PF02687"/>
    </source>
</evidence>
<keyword evidence="3 6" id="KW-0812">Transmembrane</keyword>
<evidence type="ECO:0000256" key="6">
    <source>
        <dbReference type="SAM" id="Phobius"/>
    </source>
</evidence>
<feature type="transmembrane region" description="Helical" evidence="6">
    <location>
        <begin position="368"/>
        <end position="391"/>
    </location>
</feature>
<accession>J9H935</accession>
<evidence type="ECO:0000313" key="9">
    <source>
        <dbReference type="EMBL" id="EJX10990.1"/>
    </source>
</evidence>
<feature type="transmembrane region" description="Helical" evidence="6">
    <location>
        <begin position="20"/>
        <end position="41"/>
    </location>
</feature>
<feature type="transmembrane region" description="Helical" evidence="6">
    <location>
        <begin position="412"/>
        <end position="433"/>
    </location>
</feature>
<sequence>MKQLYYVLQSLRHRRSSNFIKVISIALGITMSILLFSRVAYEQSFDTCFRDSDRLMQLWMQWTVNQEKGSKQEQCVGKLAGTLYEALPDVFESATTTGRWTFSAPLYRGEVRFDDRKLTADSLFFQTMGIEVLQGNAVQDLAQKDVVYLSERLARKMFGDENPIGQVIQYDKQIPLTVRGIYATLPDNATVHPEAVISMPSAWSRGIGYYSLDGGDSWPSYLRLKADAPDLETINQRIEQLLAERVPAANGIQVGAFVAPLRDTYRTHEDVQRMSRILFILGAAILFITALNYVLISLSSLSQRAKAIGVHKCSGADAGTVFGLFVWETVLLFTAALLLGGVLLYSFQDFVEDTIATRLTHLFSPDRLWVPLTVLVVLFLIGTLLPGRIFARIPVSQVFRRYTEGKQGWKRPLLFVQFAGVTFILGLLCTVLLQYQYVMNKDTGYRPERIVMNYHEVKSWDEYEVLRTFYEPLPYVEAVTASLFYPSGGYSGEMIPDEAGNNLFSTRYDYGCENYTKVMGMTILQGRPQREKGEVLVNEEFVRRMHWGKDILGRTFTSEGGKVTVVGLLKDFQIGSFRSGPLPYVLHYLPGLGYQLTIRLKEPFGENLQRLNREASEAFNGQTVEFESMEQLMAEDYNSVRVFRNATLVAALCILFITLMGLIGYIHDEIQRRSKEIAIRKVNGAEASDILGMFARDISLISLPAILLGAVAAGYVGQLWMEQFAVQVEHLSLYYLLSALVTALLILGCVIGKTWKIAQENPVVSLQNE</sequence>